<comment type="caution">
    <text evidence="2">The sequence shown here is derived from an EMBL/GenBank/DDBJ whole genome shotgun (WGS) entry which is preliminary data.</text>
</comment>
<dbReference type="InterPro" id="IPR053021">
    <property type="entry name" value="Chloroplast_ADK"/>
</dbReference>
<organism evidence="2 3">
    <name type="scientific">Dendrobium thyrsiflorum</name>
    <name type="common">Pinecone-like raceme dendrobium</name>
    <name type="synonym">Orchid</name>
    <dbReference type="NCBI Taxonomy" id="117978"/>
    <lineage>
        <taxon>Eukaryota</taxon>
        <taxon>Viridiplantae</taxon>
        <taxon>Streptophyta</taxon>
        <taxon>Embryophyta</taxon>
        <taxon>Tracheophyta</taxon>
        <taxon>Spermatophyta</taxon>
        <taxon>Magnoliopsida</taxon>
        <taxon>Liliopsida</taxon>
        <taxon>Asparagales</taxon>
        <taxon>Orchidaceae</taxon>
        <taxon>Epidendroideae</taxon>
        <taxon>Malaxideae</taxon>
        <taxon>Dendrobiinae</taxon>
        <taxon>Dendrobium</taxon>
    </lineage>
</organism>
<dbReference type="InterPro" id="IPR018962">
    <property type="entry name" value="DUF1995"/>
</dbReference>
<dbReference type="PANTHER" id="PTHR35509:SF1">
    <property type="entry name" value="DOMAIN PROTEIN, PUTATIVE (DUF1995)-RELATED"/>
    <property type="match status" value="1"/>
</dbReference>
<reference evidence="2 3" key="1">
    <citation type="journal article" date="2024" name="Plant Biotechnol. J.">
        <title>Dendrobium thyrsiflorum genome and its molecular insights into genes involved in important horticultural traits.</title>
        <authorList>
            <person name="Chen B."/>
            <person name="Wang J.Y."/>
            <person name="Zheng P.J."/>
            <person name="Li K.L."/>
            <person name="Liang Y.M."/>
            <person name="Chen X.F."/>
            <person name="Zhang C."/>
            <person name="Zhao X."/>
            <person name="He X."/>
            <person name="Zhang G.Q."/>
            <person name="Liu Z.J."/>
            <person name="Xu Q."/>
        </authorList>
    </citation>
    <scope>NUCLEOTIDE SEQUENCE [LARGE SCALE GENOMIC DNA]</scope>
    <source>
        <strain evidence="2">GZMU011</strain>
    </source>
</reference>
<dbReference type="Proteomes" id="UP001552299">
    <property type="component" value="Unassembled WGS sequence"/>
</dbReference>
<dbReference type="EMBL" id="JANQDX010000019">
    <property type="protein sequence ID" value="KAL0904020.1"/>
    <property type="molecule type" value="Genomic_DNA"/>
</dbReference>
<gene>
    <name evidence="2" type="ORF">M5K25_026089</name>
</gene>
<evidence type="ECO:0000313" key="2">
    <source>
        <dbReference type="EMBL" id="KAL0904020.1"/>
    </source>
</evidence>
<dbReference type="PANTHER" id="PTHR35509">
    <property type="entry name" value="DOMAIN PROTEIN, PUTATIVE (DUF1995)-RELATED"/>
    <property type="match status" value="1"/>
</dbReference>
<name>A0ABD0TWF1_DENTH</name>
<accession>A0ABD0TWF1</accession>
<sequence length="594" mass="65631">MFAAPSSSPSFSFCSYHYPHLLQIYPSPSSLALIGFGRCPSQSAVTVRAKFEKFDADNAQPPTPVATTDEVAAELRQELDEDSDLPSDLEGAIRQSGQASAAFITSGGMRAMVELLIPQLQFLDAEGAQGELWELSRIFLETLIEETGIQKVRAIFPDAGAAALLKYQWGDANFGFASLSDRRPVEKDDEVVVMLVPDYQMLEYVERIASQLSDDPVCESIEITGEDVKTPLVEMHLENFGSSKVLYMLAVHYIQSDSGCCPPPKMQAIAVYNIQMILVAILLCWVAAPPYRSSPGLDGRLSIGSSFGSVSYDSPLGPTPSHLSQPLASPDLDPASVILVEKCIRKKSSHEPETECIHFVDANDITDNEDFFEDETEVIKLDPLYDLNPDLGVLVPLDLDTLIDDIPLDKVCMDDINLIPKEANLTLNTLKLNSEDSDLIVSPTKETSNNSNLILNNSDEDNLELEVSQLDLLPELDPDLIDPKSIELRVMTKHDPIENTNMSLEDRNLKLKDFEHNWNNEHSLVLLESILGVAPLDLHLIECVFPDLAYPTIPCTDFNVRDSISPYIHVASLTIVPAFVLETPPPSFESHTCW</sequence>
<proteinExistence type="predicted"/>
<dbReference type="AlphaFoldDB" id="A0ABD0TWF1"/>
<feature type="domain" description="DUF1995" evidence="1">
    <location>
        <begin position="86"/>
        <end position="217"/>
    </location>
</feature>
<dbReference type="Pfam" id="PF09353">
    <property type="entry name" value="DUF1995"/>
    <property type="match status" value="1"/>
</dbReference>
<keyword evidence="3" id="KW-1185">Reference proteome</keyword>
<protein>
    <recommendedName>
        <fullName evidence="1">DUF1995 domain-containing protein</fullName>
    </recommendedName>
</protein>
<evidence type="ECO:0000313" key="3">
    <source>
        <dbReference type="Proteomes" id="UP001552299"/>
    </source>
</evidence>
<evidence type="ECO:0000259" key="1">
    <source>
        <dbReference type="Pfam" id="PF09353"/>
    </source>
</evidence>